<evidence type="ECO:0000256" key="5">
    <source>
        <dbReference type="ARBA" id="ARBA00022960"/>
    </source>
</evidence>
<sequence length="177" mass="19079">MPRLEPYSPTPAARAGRIVMTVMPFAMGLACVLLSFVPLGRIVGSPLTPAFPLMAIYYWAIVRPEMFPPLAVFTVGLIFDLLSGGAIGLWAFVYVVTYAVVISQRMLVMNAPFSVFWIGFLVAAAFAGALAWGVVSISHGMFVPLGPVSRHMAVTVAVFPIFAMLFGRIQARVLLGN</sequence>
<keyword evidence="3" id="KW-1003">Cell membrane</keyword>
<dbReference type="NCBIfam" id="TIGR03426">
    <property type="entry name" value="shape_MreD"/>
    <property type="match status" value="1"/>
</dbReference>
<reference evidence="9 10" key="1">
    <citation type="journal article" date="2011" name="Stand. Genomic Sci.">
        <title>Complete genome sequence of Parvibaculum lavamentivorans type strain (DS-1(T)).</title>
        <authorList>
            <person name="Schleheck D."/>
            <person name="Weiss M."/>
            <person name="Pitluck S."/>
            <person name="Bruce D."/>
            <person name="Land M.L."/>
            <person name="Han S."/>
            <person name="Saunders E."/>
            <person name="Tapia R."/>
            <person name="Detter C."/>
            <person name="Brettin T."/>
            <person name="Han J."/>
            <person name="Woyke T."/>
            <person name="Goodwin L."/>
            <person name="Pennacchio L."/>
            <person name="Nolan M."/>
            <person name="Cook A.M."/>
            <person name="Kjelleberg S."/>
            <person name="Thomas T."/>
        </authorList>
    </citation>
    <scope>NUCLEOTIDE SEQUENCE [LARGE SCALE GENOMIC DNA]</scope>
    <source>
        <strain evidence="10">DS-1 / DSM 13023 / NCIMB 13966</strain>
    </source>
</reference>
<feature type="transmembrane region" description="Helical" evidence="8">
    <location>
        <begin position="15"/>
        <end position="36"/>
    </location>
</feature>
<dbReference type="GO" id="GO:0008360">
    <property type="term" value="P:regulation of cell shape"/>
    <property type="evidence" value="ECO:0007669"/>
    <property type="project" value="UniProtKB-KW"/>
</dbReference>
<feature type="transmembrane region" description="Helical" evidence="8">
    <location>
        <begin position="152"/>
        <end position="171"/>
    </location>
</feature>
<keyword evidence="4 8" id="KW-0812">Transmembrane</keyword>
<dbReference type="Pfam" id="PF04093">
    <property type="entry name" value="MreD"/>
    <property type="match status" value="1"/>
</dbReference>
<gene>
    <name evidence="9" type="ordered locus">Plav_2481</name>
</gene>
<keyword evidence="5" id="KW-0133">Cell shape</keyword>
<comment type="similarity">
    <text evidence="2">Belongs to the MreD family.</text>
</comment>
<evidence type="ECO:0000256" key="7">
    <source>
        <dbReference type="ARBA" id="ARBA00023136"/>
    </source>
</evidence>
<name>A7HW07_PARL1</name>
<dbReference type="KEGG" id="pla:Plav_2481"/>
<evidence type="ECO:0000256" key="3">
    <source>
        <dbReference type="ARBA" id="ARBA00022475"/>
    </source>
</evidence>
<keyword evidence="10" id="KW-1185">Reference proteome</keyword>
<dbReference type="eggNOG" id="ENOG5032U20">
    <property type="taxonomic scope" value="Bacteria"/>
</dbReference>
<dbReference type="PROSITE" id="PS51257">
    <property type="entry name" value="PROKAR_LIPOPROTEIN"/>
    <property type="match status" value="1"/>
</dbReference>
<accession>A7HW07</accession>
<evidence type="ECO:0000313" key="9">
    <source>
        <dbReference type="EMBL" id="ABS64090.1"/>
    </source>
</evidence>
<evidence type="ECO:0000256" key="8">
    <source>
        <dbReference type="SAM" id="Phobius"/>
    </source>
</evidence>
<dbReference type="HOGENOM" id="CLU_122712_0_0_5"/>
<dbReference type="RefSeq" id="WP_012111401.1">
    <property type="nucleotide sequence ID" value="NC_009719.1"/>
</dbReference>
<dbReference type="AlphaFoldDB" id="A7HW07"/>
<keyword evidence="6 8" id="KW-1133">Transmembrane helix</keyword>
<keyword evidence="7 8" id="KW-0472">Membrane</keyword>
<feature type="transmembrane region" description="Helical" evidence="8">
    <location>
        <begin position="81"/>
        <end position="101"/>
    </location>
</feature>
<evidence type="ECO:0000256" key="2">
    <source>
        <dbReference type="ARBA" id="ARBA00007776"/>
    </source>
</evidence>
<evidence type="ECO:0000313" key="10">
    <source>
        <dbReference type="Proteomes" id="UP000006377"/>
    </source>
</evidence>
<feature type="transmembrane region" description="Helical" evidence="8">
    <location>
        <begin position="113"/>
        <end position="132"/>
    </location>
</feature>
<dbReference type="Proteomes" id="UP000006377">
    <property type="component" value="Chromosome"/>
</dbReference>
<dbReference type="STRING" id="402881.Plav_2481"/>
<dbReference type="InterPro" id="IPR007227">
    <property type="entry name" value="Cell_shape_determining_MreD"/>
</dbReference>
<evidence type="ECO:0000256" key="1">
    <source>
        <dbReference type="ARBA" id="ARBA00004651"/>
    </source>
</evidence>
<feature type="transmembrane region" description="Helical" evidence="8">
    <location>
        <begin position="43"/>
        <end position="61"/>
    </location>
</feature>
<evidence type="ECO:0000256" key="6">
    <source>
        <dbReference type="ARBA" id="ARBA00022989"/>
    </source>
</evidence>
<evidence type="ECO:0000256" key="4">
    <source>
        <dbReference type="ARBA" id="ARBA00022692"/>
    </source>
</evidence>
<comment type="subcellular location">
    <subcellularLocation>
        <location evidence="1">Cell membrane</location>
        <topology evidence="1">Multi-pass membrane protein</topology>
    </subcellularLocation>
</comment>
<dbReference type="GO" id="GO:0005886">
    <property type="term" value="C:plasma membrane"/>
    <property type="evidence" value="ECO:0007669"/>
    <property type="project" value="UniProtKB-SubCell"/>
</dbReference>
<dbReference type="OrthoDB" id="7161178at2"/>
<protein>
    <submittedName>
        <fullName evidence="9">Rod shape-determining protein MreD</fullName>
    </submittedName>
</protein>
<organism evidence="9 10">
    <name type="scientific">Parvibaculum lavamentivorans (strain DS-1 / DSM 13023 / NCIMB 13966)</name>
    <dbReference type="NCBI Taxonomy" id="402881"/>
    <lineage>
        <taxon>Bacteria</taxon>
        <taxon>Pseudomonadati</taxon>
        <taxon>Pseudomonadota</taxon>
        <taxon>Alphaproteobacteria</taxon>
        <taxon>Hyphomicrobiales</taxon>
        <taxon>Parvibaculaceae</taxon>
        <taxon>Parvibaculum</taxon>
    </lineage>
</organism>
<dbReference type="EMBL" id="CP000774">
    <property type="protein sequence ID" value="ABS64090.1"/>
    <property type="molecule type" value="Genomic_DNA"/>
</dbReference>
<proteinExistence type="inferred from homology"/>